<gene>
    <name evidence="2" type="ORF">BsIDN1_32730</name>
</gene>
<keyword evidence="1" id="KW-0175">Coiled coil</keyword>
<accession>A0A5S9M9W4</accession>
<organism evidence="2 3">
    <name type="scientific">Bacillus safensis</name>
    <dbReference type="NCBI Taxonomy" id="561879"/>
    <lineage>
        <taxon>Bacteria</taxon>
        <taxon>Bacillati</taxon>
        <taxon>Bacillota</taxon>
        <taxon>Bacilli</taxon>
        <taxon>Bacillales</taxon>
        <taxon>Bacillaceae</taxon>
        <taxon>Bacillus</taxon>
    </lineage>
</organism>
<feature type="coiled-coil region" evidence="1">
    <location>
        <begin position="92"/>
        <end position="119"/>
    </location>
</feature>
<evidence type="ECO:0000256" key="1">
    <source>
        <dbReference type="SAM" id="Coils"/>
    </source>
</evidence>
<dbReference type="Proteomes" id="UP000464658">
    <property type="component" value="Chromosome"/>
</dbReference>
<evidence type="ECO:0008006" key="4">
    <source>
        <dbReference type="Google" id="ProtNLM"/>
    </source>
</evidence>
<reference evidence="2 3" key="1">
    <citation type="submission" date="2019-12" db="EMBL/GenBank/DDBJ databases">
        <title>Full genome sequence of a Bacillus safensis strain isolated from commercially available natto in Indonesia.</title>
        <authorList>
            <person name="Yoshida M."/>
            <person name="Uomi M."/>
            <person name="Waturangi D."/>
            <person name="Ekaputri J.J."/>
            <person name="Setiamarga D.H.E."/>
        </authorList>
    </citation>
    <scope>NUCLEOTIDE SEQUENCE [LARGE SCALE GENOMIC DNA]</scope>
    <source>
        <strain evidence="2 3">IDN1</strain>
    </source>
</reference>
<sequence>MLAQLHHNVAILYSFWNKPKESIRHLEKALSHQEYYDSDFFFHSTYLISRELCVIGEKQRASQYIEAAYARMKDASHEVFQLKIGIVHDLYLTHAQQRFQQIDEKLRKLEEKNEYHEVKRAITICSKIL</sequence>
<name>A0A5S9M9W4_BACIA</name>
<dbReference type="Gene3D" id="1.25.40.10">
    <property type="entry name" value="Tetratricopeptide repeat domain"/>
    <property type="match status" value="1"/>
</dbReference>
<dbReference type="InterPro" id="IPR011990">
    <property type="entry name" value="TPR-like_helical_dom_sf"/>
</dbReference>
<dbReference type="AlphaFoldDB" id="A0A5S9M9W4"/>
<evidence type="ECO:0000313" key="2">
    <source>
        <dbReference type="EMBL" id="BBP89655.1"/>
    </source>
</evidence>
<dbReference type="EMBL" id="AP021906">
    <property type="protein sequence ID" value="BBP89655.1"/>
    <property type="molecule type" value="Genomic_DNA"/>
</dbReference>
<proteinExistence type="predicted"/>
<evidence type="ECO:0000313" key="3">
    <source>
        <dbReference type="Proteomes" id="UP000464658"/>
    </source>
</evidence>
<protein>
    <recommendedName>
        <fullName evidence="4">MalT-like TPR region domain-containing protein</fullName>
    </recommendedName>
</protein>